<evidence type="ECO:0000259" key="6">
    <source>
        <dbReference type="Pfam" id="PF14464"/>
    </source>
</evidence>
<accession>A0A285VFP5</accession>
<evidence type="ECO:0000256" key="1">
    <source>
        <dbReference type="ARBA" id="ARBA00022670"/>
    </source>
</evidence>
<dbReference type="Gene3D" id="3.40.140.10">
    <property type="entry name" value="Cytidine Deaminase, domain 2"/>
    <property type="match status" value="1"/>
</dbReference>
<evidence type="ECO:0000256" key="3">
    <source>
        <dbReference type="ARBA" id="ARBA00022801"/>
    </source>
</evidence>
<dbReference type="GO" id="GO:0006508">
    <property type="term" value="P:proteolysis"/>
    <property type="evidence" value="ECO:0007669"/>
    <property type="project" value="UniProtKB-KW"/>
</dbReference>
<keyword evidence="3" id="KW-0378">Hydrolase</keyword>
<dbReference type="Pfam" id="PF14464">
    <property type="entry name" value="Prok-JAB"/>
    <property type="match status" value="1"/>
</dbReference>
<protein>
    <submittedName>
        <fullName evidence="7">Integrative and conjugative element protein, VC0181 family</fullName>
    </submittedName>
</protein>
<dbReference type="SUPFAM" id="SSF102712">
    <property type="entry name" value="JAB1/MPN domain"/>
    <property type="match status" value="1"/>
</dbReference>
<dbReference type="AlphaFoldDB" id="A0A285VFP5"/>
<sequence>MPRRPLIDFRATRRGRVWWAAAALEEALREAQRAYPSETGGLLLGWSPQPAAVVISEVIGPGPRAGHHARTFTPDSAWQEEQLAQAYELAGRRLQYLGDWHTHPRGTVRLSGTDRATLRHIAEHPDARADYPVMAVLAGGPLWQVAVRQQVRRRGGPRLLSLEVWESPTDRSE</sequence>
<keyword evidence="1" id="KW-0645">Protease</keyword>
<dbReference type="GO" id="GO:0046872">
    <property type="term" value="F:metal ion binding"/>
    <property type="evidence" value="ECO:0007669"/>
    <property type="project" value="UniProtKB-KW"/>
</dbReference>
<evidence type="ECO:0000256" key="5">
    <source>
        <dbReference type="ARBA" id="ARBA00023049"/>
    </source>
</evidence>
<feature type="domain" description="JAB" evidence="6">
    <location>
        <begin position="22"/>
        <end position="140"/>
    </location>
</feature>
<evidence type="ECO:0000256" key="2">
    <source>
        <dbReference type="ARBA" id="ARBA00022723"/>
    </source>
</evidence>
<keyword evidence="5" id="KW-0482">Metalloprotease</keyword>
<dbReference type="GO" id="GO:0008237">
    <property type="term" value="F:metallopeptidase activity"/>
    <property type="evidence" value="ECO:0007669"/>
    <property type="project" value="UniProtKB-KW"/>
</dbReference>
<reference evidence="8" key="1">
    <citation type="submission" date="2017-08" db="EMBL/GenBank/DDBJ databases">
        <authorList>
            <person name="Varghese N."/>
            <person name="Submissions S."/>
        </authorList>
    </citation>
    <scope>NUCLEOTIDE SEQUENCE [LARGE SCALE GENOMIC DNA]</scope>
    <source>
        <strain evidence="8">DSM 4725</strain>
    </source>
</reference>
<evidence type="ECO:0000313" key="8">
    <source>
        <dbReference type="Proteomes" id="UP000219435"/>
    </source>
</evidence>
<gene>
    <name evidence="7" type="ORF">SAMN05660748_4244</name>
</gene>
<dbReference type="EMBL" id="OBQI01000007">
    <property type="protein sequence ID" value="SOC52925.1"/>
    <property type="molecule type" value="Genomic_DNA"/>
</dbReference>
<keyword evidence="8" id="KW-1185">Reference proteome</keyword>
<keyword evidence="2" id="KW-0479">Metal-binding</keyword>
<dbReference type="Proteomes" id="UP000219435">
    <property type="component" value="Unassembled WGS sequence"/>
</dbReference>
<keyword evidence="4" id="KW-0862">Zinc</keyword>
<name>A0A285VFP5_9ACTN</name>
<evidence type="ECO:0000256" key="4">
    <source>
        <dbReference type="ARBA" id="ARBA00022833"/>
    </source>
</evidence>
<evidence type="ECO:0000313" key="7">
    <source>
        <dbReference type="EMBL" id="SOC52925.1"/>
    </source>
</evidence>
<organism evidence="7 8">
    <name type="scientific">Blastococcus aggregatus</name>
    <dbReference type="NCBI Taxonomy" id="38502"/>
    <lineage>
        <taxon>Bacteria</taxon>
        <taxon>Bacillati</taxon>
        <taxon>Actinomycetota</taxon>
        <taxon>Actinomycetes</taxon>
        <taxon>Geodermatophilales</taxon>
        <taxon>Geodermatophilaceae</taxon>
        <taxon>Blastococcus</taxon>
    </lineage>
</organism>
<dbReference type="InterPro" id="IPR028090">
    <property type="entry name" value="JAB_dom_prok"/>
</dbReference>
<proteinExistence type="predicted"/>